<name>I9KKK4_BACFG</name>
<comment type="caution">
    <text evidence="2">The sequence shown here is derived from an EMBL/GenBank/DDBJ whole genome shotgun (WGS) entry which is preliminary data.</text>
</comment>
<proteinExistence type="predicted"/>
<protein>
    <submittedName>
        <fullName evidence="2">Uncharacterized protein</fullName>
    </submittedName>
</protein>
<organism evidence="2 3">
    <name type="scientific">Bacteroides fragilis CL05T12C13</name>
    <dbReference type="NCBI Taxonomy" id="997881"/>
    <lineage>
        <taxon>Bacteria</taxon>
        <taxon>Pseudomonadati</taxon>
        <taxon>Bacteroidota</taxon>
        <taxon>Bacteroidia</taxon>
        <taxon>Bacteroidales</taxon>
        <taxon>Bacteroidaceae</taxon>
        <taxon>Bacteroides</taxon>
    </lineage>
</organism>
<gene>
    <name evidence="2" type="ORF">HMPREF1080_01202</name>
</gene>
<evidence type="ECO:0000313" key="2">
    <source>
        <dbReference type="EMBL" id="EIZ00625.1"/>
    </source>
</evidence>
<evidence type="ECO:0000256" key="1">
    <source>
        <dbReference type="SAM" id="Phobius"/>
    </source>
</evidence>
<dbReference type="AlphaFoldDB" id="I9KKK4"/>
<dbReference type="Proteomes" id="UP000003917">
    <property type="component" value="Unassembled WGS sequence"/>
</dbReference>
<reference evidence="2 3" key="1">
    <citation type="submission" date="2012-02" db="EMBL/GenBank/DDBJ databases">
        <title>The Genome Sequence of Bacteroides fragilis CL05T12C13.</title>
        <authorList>
            <consortium name="The Broad Institute Genome Sequencing Platform"/>
            <person name="Earl A."/>
            <person name="Ward D."/>
            <person name="Feldgarden M."/>
            <person name="Gevers D."/>
            <person name="Zitomersky N.L."/>
            <person name="Coyne M.J."/>
            <person name="Comstock L.E."/>
            <person name="Young S.K."/>
            <person name="Zeng Q."/>
            <person name="Gargeya S."/>
            <person name="Fitzgerald M."/>
            <person name="Haas B."/>
            <person name="Abouelleil A."/>
            <person name="Alvarado L."/>
            <person name="Arachchi H.M."/>
            <person name="Berlin A."/>
            <person name="Chapman S.B."/>
            <person name="Gearin G."/>
            <person name="Goldberg J."/>
            <person name="Griggs A."/>
            <person name="Gujja S."/>
            <person name="Hansen M."/>
            <person name="Heiman D."/>
            <person name="Howarth C."/>
            <person name="Larimer J."/>
            <person name="Lui A."/>
            <person name="MacDonald P.J.P."/>
            <person name="McCowen C."/>
            <person name="Montmayeur A."/>
            <person name="Murphy C."/>
            <person name="Neiman D."/>
            <person name="Pearson M."/>
            <person name="Priest M."/>
            <person name="Roberts A."/>
            <person name="Saif S."/>
            <person name="Shea T."/>
            <person name="Sisk P."/>
            <person name="Stolte C."/>
            <person name="Sykes S."/>
            <person name="Wortman J."/>
            <person name="Nusbaum C."/>
            <person name="Birren B."/>
        </authorList>
    </citation>
    <scope>NUCLEOTIDE SEQUENCE [LARGE SCALE GENOMIC DNA]</scope>
    <source>
        <strain evidence="2 3">CL05T12C13</strain>
    </source>
</reference>
<keyword evidence="1" id="KW-1133">Transmembrane helix</keyword>
<feature type="transmembrane region" description="Helical" evidence="1">
    <location>
        <begin position="7"/>
        <end position="23"/>
    </location>
</feature>
<sequence>MKTAASIYLAFLIGSWLCSIYSLRNAPTDVELWGRELE</sequence>
<dbReference type="EMBL" id="AGXP01000015">
    <property type="protein sequence ID" value="EIZ00625.1"/>
    <property type="molecule type" value="Genomic_DNA"/>
</dbReference>
<keyword evidence="1" id="KW-0472">Membrane</keyword>
<dbReference type="PATRIC" id="fig|997881.3.peg.1257"/>
<accession>I9KKK4</accession>
<dbReference type="HOGENOM" id="CLU_3324445_0_0_10"/>
<keyword evidence="1" id="KW-0812">Transmembrane</keyword>
<evidence type="ECO:0000313" key="3">
    <source>
        <dbReference type="Proteomes" id="UP000003917"/>
    </source>
</evidence>